<evidence type="ECO:0000313" key="10">
    <source>
        <dbReference type="Proteomes" id="UP000596130"/>
    </source>
</evidence>
<evidence type="ECO:0000256" key="7">
    <source>
        <dbReference type="ARBA" id="ARBA00022898"/>
    </source>
</evidence>
<evidence type="ECO:0000256" key="2">
    <source>
        <dbReference type="ARBA" id="ARBA00008954"/>
    </source>
</evidence>
<dbReference type="GO" id="GO:0030170">
    <property type="term" value="F:pyridoxal phosphate binding"/>
    <property type="evidence" value="ECO:0007669"/>
    <property type="project" value="InterPro"/>
</dbReference>
<comment type="similarity">
    <text evidence="2 8">Belongs to the class-III pyridoxal-phosphate-dependent aminotransferase family.</text>
</comment>
<evidence type="ECO:0000256" key="3">
    <source>
        <dbReference type="ARBA" id="ARBA00011881"/>
    </source>
</evidence>
<dbReference type="GO" id="GO:0008453">
    <property type="term" value="F:alanine-glyoxylate transaminase activity"/>
    <property type="evidence" value="ECO:0007669"/>
    <property type="project" value="UniProtKB-EC"/>
</dbReference>
<gene>
    <name evidence="9" type="ORF">I8755_31460</name>
</gene>
<dbReference type="Proteomes" id="UP000596130">
    <property type="component" value="Chromosome"/>
</dbReference>
<keyword evidence="5 9" id="KW-0032">Aminotransferase</keyword>
<dbReference type="InterPro" id="IPR015422">
    <property type="entry name" value="PyrdxlP-dep_Trfase_small"/>
</dbReference>
<dbReference type="PANTHER" id="PTHR45688:SF3">
    <property type="entry name" value="ALANINE--GLYOXYLATE AMINOTRANSFERASE 2, MITOCHONDRIAL"/>
    <property type="match status" value="1"/>
</dbReference>
<dbReference type="Pfam" id="PF00202">
    <property type="entry name" value="Aminotran_3"/>
    <property type="match status" value="1"/>
</dbReference>
<dbReference type="PIRSF" id="PIRSF000521">
    <property type="entry name" value="Transaminase_4ab_Lys_Orn"/>
    <property type="match status" value="1"/>
</dbReference>
<dbReference type="InterPro" id="IPR015421">
    <property type="entry name" value="PyrdxlP-dep_Trfase_major"/>
</dbReference>
<name>A0A7T4U0P6_9ACTN</name>
<evidence type="ECO:0000256" key="6">
    <source>
        <dbReference type="ARBA" id="ARBA00022679"/>
    </source>
</evidence>
<keyword evidence="7 8" id="KW-0663">Pyridoxal phosphate</keyword>
<accession>A0A7T4U0P6</accession>
<organism evidence="9 10">
    <name type="scientific">Streptomyces alfalfae</name>
    <dbReference type="NCBI Taxonomy" id="1642299"/>
    <lineage>
        <taxon>Bacteria</taxon>
        <taxon>Bacillati</taxon>
        <taxon>Actinomycetota</taxon>
        <taxon>Actinomycetes</taxon>
        <taxon>Kitasatosporales</taxon>
        <taxon>Streptomycetaceae</taxon>
        <taxon>Streptomyces</taxon>
    </lineage>
</organism>
<evidence type="ECO:0000256" key="8">
    <source>
        <dbReference type="RuleBase" id="RU003560"/>
    </source>
</evidence>
<dbReference type="InterPro" id="IPR015424">
    <property type="entry name" value="PyrdxlP-dep_Trfase"/>
</dbReference>
<sequence length="436" mass="47153">MVRDDAGADDLFRRHQAVLPAWMPLYYELPMEIVAGAGCVVTDGEGTEYLDFYSGIATNILGYGVREVREAVQRQLCTGIVHTSTFYLIRAQVEVAERIGRLSGIPDPVVFFTCSGTEAVETALLLATQYRDSHQIISLRYAYHGRSFGALGVTGDRMWQGRGLSPLRVAHVRGGGRRRGELGSLDDTAYVRVCAEELEETITTSTPGRTAAMIVEPVQGVAGAVPLVPGQLGAYKEVLDRHDVPLIVDEVQTGWGRTGQFWGHQWHEVTPDLMVFAKGGGNGLSMGGVVGRREIMSCLPVPSLSSFGGNPLAMAAVRATIDYIETHALPAHAARVGDLLIEELRRNLANEPWVREVRGAGLLMAVEYAQPGSPAQPAPQMAEAVQEACRRRGLLVGLGGTFHDCARIMPPLTLSAEQAREGARRVAAATKDAREN</sequence>
<evidence type="ECO:0000256" key="1">
    <source>
        <dbReference type="ARBA" id="ARBA00001933"/>
    </source>
</evidence>
<dbReference type="EC" id="2.6.1.44" evidence="4"/>
<dbReference type="EMBL" id="CP065959">
    <property type="protein sequence ID" value="QQC92405.1"/>
    <property type="molecule type" value="Genomic_DNA"/>
</dbReference>
<keyword evidence="6 9" id="KW-0808">Transferase</keyword>
<comment type="cofactor">
    <cofactor evidence="1">
        <name>pyridoxal 5'-phosphate</name>
        <dbReference type="ChEBI" id="CHEBI:597326"/>
    </cofactor>
</comment>
<dbReference type="PANTHER" id="PTHR45688">
    <property type="match status" value="1"/>
</dbReference>
<dbReference type="InterPro" id="IPR005814">
    <property type="entry name" value="Aminotrans_3"/>
</dbReference>
<dbReference type="RefSeq" id="WP_198504163.1">
    <property type="nucleotide sequence ID" value="NZ_CP065959.1"/>
</dbReference>
<dbReference type="AlphaFoldDB" id="A0A7T4U0P6"/>
<evidence type="ECO:0000256" key="4">
    <source>
        <dbReference type="ARBA" id="ARBA00013049"/>
    </source>
</evidence>
<dbReference type="Gene3D" id="3.90.1150.10">
    <property type="entry name" value="Aspartate Aminotransferase, domain 1"/>
    <property type="match status" value="1"/>
</dbReference>
<proteinExistence type="inferred from homology"/>
<dbReference type="SUPFAM" id="SSF53383">
    <property type="entry name" value="PLP-dependent transferases"/>
    <property type="match status" value="1"/>
</dbReference>
<protein>
    <recommendedName>
        <fullName evidence="4">alanine--glyoxylate transaminase</fullName>
        <ecNumber evidence="4">2.6.1.44</ecNumber>
    </recommendedName>
</protein>
<evidence type="ECO:0000256" key="5">
    <source>
        <dbReference type="ARBA" id="ARBA00022576"/>
    </source>
</evidence>
<dbReference type="Gene3D" id="3.40.640.10">
    <property type="entry name" value="Type I PLP-dependent aspartate aminotransferase-like (Major domain)"/>
    <property type="match status" value="1"/>
</dbReference>
<evidence type="ECO:0000313" key="9">
    <source>
        <dbReference type="EMBL" id="QQC92405.1"/>
    </source>
</evidence>
<dbReference type="CDD" id="cd00610">
    <property type="entry name" value="OAT_like"/>
    <property type="match status" value="1"/>
</dbReference>
<reference evidence="9 10" key="1">
    <citation type="submission" date="2020-12" db="EMBL/GenBank/DDBJ databases">
        <title>Identification and biosynthesis of polyene macrolides produced by Streptomyces alfalfae Men-myco-93-63.</title>
        <authorList>
            <person name="Liu D."/>
            <person name="Li Y."/>
            <person name="Liu L."/>
            <person name="Han X."/>
            <person name="Shen F."/>
        </authorList>
    </citation>
    <scope>NUCLEOTIDE SEQUENCE [LARGE SCALE GENOMIC DNA]</scope>
    <source>
        <strain evidence="9 10">Men-myco-93-63</strain>
    </source>
</reference>
<comment type="subunit">
    <text evidence="3">Homotetramer.</text>
</comment>